<dbReference type="RefSeq" id="WP_102598543.1">
    <property type="nucleotide sequence ID" value="NZ_PNQX01000002.1"/>
</dbReference>
<proteinExistence type="predicted"/>
<dbReference type="AlphaFoldDB" id="A0A2N7RZJ7"/>
<evidence type="ECO:0000313" key="2">
    <source>
        <dbReference type="Proteomes" id="UP000235739"/>
    </source>
</evidence>
<accession>A0A2N7RZJ7</accession>
<name>A0A2N7RZJ7_9MICC</name>
<reference evidence="1 2" key="1">
    <citation type="journal article" date="2017" name="Elife">
        <title>Extensive horizontal gene transfer in cheese-associated bacteria.</title>
        <authorList>
            <person name="Bonham K.S."/>
            <person name="Wolfe B.E."/>
            <person name="Dutton R.J."/>
        </authorList>
    </citation>
    <scope>NUCLEOTIDE SEQUENCE [LARGE SCALE GENOMIC DNA]</scope>
    <source>
        <strain evidence="1 2">JB182</strain>
    </source>
</reference>
<protein>
    <submittedName>
        <fullName evidence="1">Uncharacterized protein</fullName>
    </submittedName>
</protein>
<sequence length="120" mass="12943">MNNNPLNPDALEAASRAIDPEAWEVVDKHRGDPGAERLRASLTSEANAQVSAYLAAALPEVTGEQVNLAGWTCDGIHEPGSYATCEDCRGACDDLANFYNNMMQQPKANRSWTGRPAVKP</sequence>
<organism evidence="1 2">
    <name type="scientific">Glutamicibacter arilaitensis</name>
    <dbReference type="NCBI Taxonomy" id="256701"/>
    <lineage>
        <taxon>Bacteria</taxon>
        <taxon>Bacillati</taxon>
        <taxon>Actinomycetota</taxon>
        <taxon>Actinomycetes</taxon>
        <taxon>Micrococcales</taxon>
        <taxon>Micrococcaceae</taxon>
        <taxon>Glutamicibacter</taxon>
    </lineage>
</organism>
<evidence type="ECO:0000313" key="1">
    <source>
        <dbReference type="EMBL" id="PMQ19316.1"/>
    </source>
</evidence>
<comment type="caution">
    <text evidence="1">The sequence shown here is derived from an EMBL/GenBank/DDBJ whole genome shotgun (WGS) entry which is preliminary data.</text>
</comment>
<dbReference type="EMBL" id="PNQX01000002">
    <property type="protein sequence ID" value="PMQ19316.1"/>
    <property type="molecule type" value="Genomic_DNA"/>
</dbReference>
<dbReference type="Proteomes" id="UP000235739">
    <property type="component" value="Unassembled WGS sequence"/>
</dbReference>
<gene>
    <name evidence="1" type="ORF">CIK84_11435</name>
</gene>